<dbReference type="EMBL" id="KB320573">
    <property type="protein sequence ID" value="ELW68380.1"/>
    <property type="molecule type" value="Genomic_DNA"/>
</dbReference>
<keyword evidence="2" id="KW-1185">Reference proteome</keyword>
<evidence type="ECO:0000313" key="2">
    <source>
        <dbReference type="Proteomes" id="UP000011518"/>
    </source>
</evidence>
<accession>L9KZI9</accession>
<dbReference type="InParanoid" id="L9KZI9"/>
<reference evidence="2" key="1">
    <citation type="submission" date="2012-07" db="EMBL/GenBank/DDBJ databases">
        <title>Genome of the Chinese tree shrew, a rising model animal genetically related to primates.</title>
        <authorList>
            <person name="Zhang G."/>
            <person name="Fan Y."/>
            <person name="Yao Y."/>
            <person name="Huang Z."/>
        </authorList>
    </citation>
    <scope>NUCLEOTIDE SEQUENCE [LARGE SCALE GENOMIC DNA]</scope>
</reference>
<name>L9KZI9_TUPCH</name>
<dbReference type="Proteomes" id="UP000011518">
    <property type="component" value="Unassembled WGS sequence"/>
</dbReference>
<reference evidence="2" key="2">
    <citation type="journal article" date="2013" name="Nat. Commun.">
        <title>Genome of the Chinese tree shrew.</title>
        <authorList>
            <person name="Fan Y."/>
            <person name="Huang Z.Y."/>
            <person name="Cao C.C."/>
            <person name="Chen C.S."/>
            <person name="Chen Y.X."/>
            <person name="Fan D.D."/>
            <person name="He J."/>
            <person name="Hou H.L."/>
            <person name="Hu L."/>
            <person name="Hu X.T."/>
            <person name="Jiang X.T."/>
            <person name="Lai R."/>
            <person name="Lang Y.S."/>
            <person name="Liang B."/>
            <person name="Liao S.G."/>
            <person name="Mu D."/>
            <person name="Ma Y.Y."/>
            <person name="Niu Y.Y."/>
            <person name="Sun X.Q."/>
            <person name="Xia J.Q."/>
            <person name="Xiao J."/>
            <person name="Xiong Z.Q."/>
            <person name="Xu L."/>
            <person name="Yang L."/>
            <person name="Zhang Y."/>
            <person name="Zhao W."/>
            <person name="Zhao X.D."/>
            <person name="Zheng Y.T."/>
            <person name="Zhou J.M."/>
            <person name="Zhu Y.B."/>
            <person name="Zhang G.J."/>
            <person name="Wang J."/>
            <person name="Yao Y.G."/>
        </authorList>
    </citation>
    <scope>NUCLEOTIDE SEQUENCE [LARGE SCALE GENOMIC DNA]</scope>
</reference>
<protein>
    <submittedName>
        <fullName evidence="1">Uncharacterized protein</fullName>
    </submittedName>
</protein>
<gene>
    <name evidence="1" type="ORF">TREES_T100008919</name>
</gene>
<organism evidence="1 2">
    <name type="scientific">Tupaia chinensis</name>
    <name type="common">Chinese tree shrew</name>
    <name type="synonym">Tupaia belangeri chinensis</name>
    <dbReference type="NCBI Taxonomy" id="246437"/>
    <lineage>
        <taxon>Eukaryota</taxon>
        <taxon>Metazoa</taxon>
        <taxon>Chordata</taxon>
        <taxon>Craniata</taxon>
        <taxon>Vertebrata</taxon>
        <taxon>Euteleostomi</taxon>
        <taxon>Mammalia</taxon>
        <taxon>Eutheria</taxon>
        <taxon>Euarchontoglires</taxon>
        <taxon>Scandentia</taxon>
        <taxon>Tupaiidae</taxon>
        <taxon>Tupaia</taxon>
    </lineage>
</organism>
<proteinExistence type="predicted"/>
<dbReference type="AlphaFoldDB" id="L9KZI9"/>
<sequence length="111" mass="11847">MDVKCDAGMCRVKKPTTHHGLHAKANQKAPRTVKEMLAAAGIAMNGAQLPQVLGGAPLVNPYLSDLECGMNQTGLLFQAKFSAHTKVPCTGSLANEEERRYGILTGIYHVG</sequence>
<evidence type="ECO:0000313" key="1">
    <source>
        <dbReference type="EMBL" id="ELW68380.1"/>
    </source>
</evidence>